<keyword evidence="3" id="KW-1185">Reference proteome</keyword>
<evidence type="ECO:0000313" key="2">
    <source>
        <dbReference type="EMBL" id="KAI7738430.1"/>
    </source>
</evidence>
<sequence length="665" mass="74250">MKMFGVKTLLMILFLNVMLASMVTEGASGNKVKRVKPPKPVQELLTCKSRKSKCFMKRIKCPIECPKVKPKNPKDKACFLDCYSPKCEAHVNQIAMDLELHVMTHGGDGIVFYFHGKSNEHFTLISDSNLQINARFIGLRPEGRTRDYTWIQALGLKFGNHNFTLEATRAEKWDDNVDHLKLSHDGMELHIPEGDSSEWSSTKGDIQVERTSTTNSLTITILDLVEISVNVIPVSEGDSKIHNYQIPSNDSFAHLEVQFRFFGLSSNVEGILGRTYRPDFENLAKPGVAMPVVGGDDKYKTSSLLATDCALCVFSPNEMKMLSVKTFFMILLLHAMLASLVTEAASGNKVKRVKPPKPVKPIQEILTCKSRKSKCFKKRITCPIECPKVKPKNPKDKACFLDCSSPKCEAVCKSRKPNCNGPGAACYDPRFIGGDGIVFYFHGKSNEHFTLISDTNLQINARRTRDYTWIQALGLKFGHHDFTLEATRTEKWDDNVDHLKLSHDGMELIIPEGDSSEWNSTEGDIQVERTSSTNSLTITIPNLAEIFVNVIPVSEEDSKIHNYQIPSNDSFAHLEVQFRFFGLSSNVEGILGRTYRPDFENPAKPGVAMPVIGGDDKYKTSSLLATDCALCVFSPDNIKDEDDSLMMEYDMLKCQGGGNGIACKK</sequence>
<gene>
    <name evidence="2" type="ORF">M8C21_015660</name>
</gene>
<protein>
    <recommendedName>
        <fullName evidence="4">Root cap</fullName>
    </recommendedName>
</protein>
<dbReference type="AlphaFoldDB" id="A0AAD5GDP4"/>
<organism evidence="2 3">
    <name type="scientific">Ambrosia artemisiifolia</name>
    <name type="common">Common ragweed</name>
    <dbReference type="NCBI Taxonomy" id="4212"/>
    <lineage>
        <taxon>Eukaryota</taxon>
        <taxon>Viridiplantae</taxon>
        <taxon>Streptophyta</taxon>
        <taxon>Embryophyta</taxon>
        <taxon>Tracheophyta</taxon>
        <taxon>Spermatophyta</taxon>
        <taxon>Magnoliopsida</taxon>
        <taxon>eudicotyledons</taxon>
        <taxon>Gunneridae</taxon>
        <taxon>Pentapetalae</taxon>
        <taxon>asterids</taxon>
        <taxon>campanulids</taxon>
        <taxon>Asterales</taxon>
        <taxon>Asteraceae</taxon>
        <taxon>Asteroideae</taxon>
        <taxon>Heliantheae alliance</taxon>
        <taxon>Heliantheae</taxon>
        <taxon>Ambrosia</taxon>
    </lineage>
</organism>
<evidence type="ECO:0000256" key="1">
    <source>
        <dbReference type="SAM" id="SignalP"/>
    </source>
</evidence>
<name>A0AAD5GDP4_AMBAR</name>
<feature type="signal peptide" evidence="1">
    <location>
        <begin position="1"/>
        <end position="29"/>
    </location>
</feature>
<keyword evidence="1" id="KW-0732">Signal</keyword>
<dbReference type="Pfam" id="PF06830">
    <property type="entry name" value="Root_cap"/>
    <property type="match status" value="2"/>
</dbReference>
<comment type="caution">
    <text evidence="2">The sequence shown here is derived from an EMBL/GenBank/DDBJ whole genome shotgun (WGS) entry which is preliminary data.</text>
</comment>
<feature type="chain" id="PRO_5042046028" description="Root cap" evidence="1">
    <location>
        <begin position="30"/>
        <end position="665"/>
    </location>
</feature>
<proteinExistence type="predicted"/>
<evidence type="ECO:0000313" key="3">
    <source>
        <dbReference type="Proteomes" id="UP001206925"/>
    </source>
</evidence>
<accession>A0AAD5GDP4</accession>
<dbReference type="Proteomes" id="UP001206925">
    <property type="component" value="Unassembled WGS sequence"/>
</dbReference>
<evidence type="ECO:0008006" key="4">
    <source>
        <dbReference type="Google" id="ProtNLM"/>
    </source>
</evidence>
<reference evidence="2" key="1">
    <citation type="submission" date="2022-06" db="EMBL/GenBank/DDBJ databases">
        <title>Uncovering the hologenomic basis of an extraordinary plant invasion.</title>
        <authorList>
            <person name="Bieker V.C."/>
            <person name="Martin M.D."/>
            <person name="Gilbert T."/>
            <person name="Hodgins K."/>
            <person name="Battlay P."/>
            <person name="Petersen B."/>
            <person name="Wilson J."/>
        </authorList>
    </citation>
    <scope>NUCLEOTIDE SEQUENCE</scope>
    <source>
        <strain evidence="2">AA19_3_7</strain>
        <tissue evidence="2">Leaf</tissue>
    </source>
</reference>
<dbReference type="PANTHER" id="PTHR31656">
    <property type="entry name" value="ROOT CAP DOMAIN-CONTAINING PROTEIN"/>
    <property type="match status" value="1"/>
</dbReference>
<dbReference type="InterPro" id="IPR009646">
    <property type="entry name" value="Root_cap"/>
</dbReference>
<dbReference type="EMBL" id="JAMZMK010008813">
    <property type="protein sequence ID" value="KAI7738430.1"/>
    <property type="molecule type" value="Genomic_DNA"/>
</dbReference>